<evidence type="ECO:0000256" key="8">
    <source>
        <dbReference type="SAM" id="Phobius"/>
    </source>
</evidence>
<evidence type="ECO:0000256" key="1">
    <source>
        <dbReference type="ARBA" id="ARBA00004651"/>
    </source>
</evidence>
<feature type="transmembrane region" description="Helical" evidence="8">
    <location>
        <begin position="431"/>
        <end position="456"/>
    </location>
</feature>
<dbReference type="Proteomes" id="UP001233999">
    <property type="component" value="Unassembled WGS sequence"/>
</dbReference>
<organism evidence="9 10">
    <name type="scientific">Diploptera punctata</name>
    <name type="common">Pacific beetle cockroach</name>
    <dbReference type="NCBI Taxonomy" id="6984"/>
    <lineage>
        <taxon>Eukaryota</taxon>
        <taxon>Metazoa</taxon>
        <taxon>Ecdysozoa</taxon>
        <taxon>Arthropoda</taxon>
        <taxon>Hexapoda</taxon>
        <taxon>Insecta</taxon>
        <taxon>Pterygota</taxon>
        <taxon>Neoptera</taxon>
        <taxon>Polyneoptera</taxon>
        <taxon>Dictyoptera</taxon>
        <taxon>Blattodea</taxon>
        <taxon>Blaberoidea</taxon>
        <taxon>Blaberidae</taxon>
        <taxon>Diplopterinae</taxon>
        <taxon>Diploptera</taxon>
    </lineage>
</organism>
<keyword evidence="3 8" id="KW-0812">Transmembrane</keyword>
<evidence type="ECO:0000313" key="10">
    <source>
        <dbReference type="Proteomes" id="UP001233999"/>
    </source>
</evidence>
<gene>
    <name evidence="9" type="ORF">L9F63_012375</name>
</gene>
<evidence type="ECO:0000256" key="4">
    <source>
        <dbReference type="ARBA" id="ARBA00022989"/>
    </source>
</evidence>
<keyword evidence="4 8" id="KW-1133">Transmembrane helix</keyword>
<dbReference type="EMBL" id="JASPKZ010001978">
    <property type="protein sequence ID" value="KAJ9596616.1"/>
    <property type="molecule type" value="Genomic_DNA"/>
</dbReference>
<name>A0AAD8ACN0_DIPPU</name>
<dbReference type="PANTHER" id="PTHR42643">
    <property type="entry name" value="IONOTROPIC RECEPTOR 20A-RELATED"/>
    <property type="match status" value="1"/>
</dbReference>
<protein>
    <submittedName>
        <fullName evidence="9">Uncharacterized protein</fullName>
    </submittedName>
</protein>
<evidence type="ECO:0000256" key="7">
    <source>
        <dbReference type="ARBA" id="ARBA00023180"/>
    </source>
</evidence>
<reference evidence="9" key="1">
    <citation type="journal article" date="2023" name="IScience">
        <title>Live-bearing cockroach genome reveals convergent evolutionary mechanisms linked to viviparity in insects and beyond.</title>
        <authorList>
            <person name="Fouks B."/>
            <person name="Harrison M.C."/>
            <person name="Mikhailova A.A."/>
            <person name="Marchal E."/>
            <person name="English S."/>
            <person name="Carruthers M."/>
            <person name="Jennings E.C."/>
            <person name="Chiamaka E.L."/>
            <person name="Frigard R.A."/>
            <person name="Pippel M."/>
            <person name="Attardo G.M."/>
            <person name="Benoit J.B."/>
            <person name="Bornberg-Bauer E."/>
            <person name="Tobe S.S."/>
        </authorList>
    </citation>
    <scope>NUCLEOTIDE SEQUENCE</scope>
    <source>
        <strain evidence="9">Stay&amp;Tobe</strain>
    </source>
</reference>
<comment type="caution">
    <text evidence="9">The sequence shown here is derived from an EMBL/GenBank/DDBJ whole genome shotgun (WGS) entry which is preliminary data.</text>
</comment>
<feature type="transmembrane region" description="Helical" evidence="8">
    <location>
        <begin position="376"/>
        <end position="396"/>
    </location>
</feature>
<keyword evidence="6" id="KW-0675">Receptor</keyword>
<keyword evidence="10" id="KW-1185">Reference proteome</keyword>
<proteinExistence type="predicted"/>
<comment type="subcellular location">
    <subcellularLocation>
        <location evidence="1">Cell membrane</location>
        <topology evidence="1">Multi-pass membrane protein</topology>
    </subcellularLocation>
</comment>
<reference evidence="9" key="2">
    <citation type="submission" date="2023-05" db="EMBL/GenBank/DDBJ databases">
        <authorList>
            <person name="Fouks B."/>
        </authorList>
    </citation>
    <scope>NUCLEOTIDE SEQUENCE</scope>
    <source>
        <strain evidence="9">Stay&amp;Tobe</strain>
        <tissue evidence="9">Testes</tissue>
    </source>
</reference>
<feature type="transmembrane region" description="Helical" evidence="8">
    <location>
        <begin position="620"/>
        <end position="639"/>
    </location>
</feature>
<evidence type="ECO:0000256" key="2">
    <source>
        <dbReference type="ARBA" id="ARBA00022475"/>
    </source>
</evidence>
<dbReference type="InterPro" id="IPR052192">
    <property type="entry name" value="Insect_Ionotropic_Sensory_Rcpt"/>
</dbReference>
<accession>A0AAD8ACN0</accession>
<dbReference type="PANTHER" id="PTHR42643:SF24">
    <property type="entry name" value="IONOTROPIC RECEPTOR 60A"/>
    <property type="match status" value="1"/>
</dbReference>
<evidence type="ECO:0000256" key="3">
    <source>
        <dbReference type="ARBA" id="ARBA00022692"/>
    </source>
</evidence>
<evidence type="ECO:0000256" key="6">
    <source>
        <dbReference type="ARBA" id="ARBA00023170"/>
    </source>
</evidence>
<keyword evidence="5 8" id="KW-0472">Membrane</keyword>
<sequence>MYLTFSLIKFLCMYELPLLQMNGAILQFAERIMSFYDENMIKSIGIVSRNYFPREGNIFVSIPEKYSRHHTLQANSRTKRSFVNKTSLCSDRIYLSGYAITQTDKYRQRYQTMYDDDFFKTRCTFNLRTRNIYLSSALNRILKHIHLNMSWALTLEDYKYRCTYDYRKFNGFIIVIALKETEDIYFNQELVKNLSFQKSNIMVIVLGTISSAKLIPVFNFLQTFSPYQSFIIHKEKNNTKIITLSDDGCGNYVKIEQYKGFEYTKSEFKKNKKCNFQVVGYHSPPFAMASSQGVVSDGIEMKLLAMIASHLNFELEKTNYSTQNDRITFTLGNAMARDGTYILKYMSTYYTERFDWIVPCAKSLSRWPNLTTVFKLESWVCIIICLIFVSIFVKYMDFLQHKDIARYILNYWSVFLKVPTRELPQTVKHRIVFFTWVLFCIACGNVLQVFTTSLFIDPGRQHQINTINELKESDLNLSLSYLIYNFPHMLHNDLKTSFLMFWNDCDMAEFSLHNSNVASFISQERLLYNCYLYFKNVSISPIHKFREDGVSIHRSIKMFRSHPYLQQVNDVTTRLVEGGLVDKLIRDFVDPTGWIRGARMVTTWTHGYASLSMSRIISTFTYLVSGCTISVLVFITEVVTAKFSLKRFRDLLY</sequence>
<evidence type="ECO:0000313" key="9">
    <source>
        <dbReference type="EMBL" id="KAJ9596616.1"/>
    </source>
</evidence>
<dbReference type="GO" id="GO:0005886">
    <property type="term" value="C:plasma membrane"/>
    <property type="evidence" value="ECO:0007669"/>
    <property type="project" value="UniProtKB-SubCell"/>
</dbReference>
<keyword evidence="7" id="KW-0325">Glycoprotein</keyword>
<evidence type="ECO:0000256" key="5">
    <source>
        <dbReference type="ARBA" id="ARBA00023136"/>
    </source>
</evidence>
<keyword evidence="2" id="KW-1003">Cell membrane</keyword>
<dbReference type="AlphaFoldDB" id="A0AAD8ACN0"/>